<comment type="subcellular location">
    <subcellularLocation>
        <location evidence="1">Nucleus</location>
    </subcellularLocation>
</comment>
<dbReference type="InterPro" id="IPR013087">
    <property type="entry name" value="Znf_C2H2_type"/>
</dbReference>
<keyword evidence="2" id="KW-0479">Metal-binding</keyword>
<keyword evidence="7" id="KW-0238">DNA-binding</keyword>
<dbReference type="AlphaFoldDB" id="A0AAE0QYQ8"/>
<evidence type="ECO:0000256" key="13">
    <source>
        <dbReference type="SAM" id="MobiDB-lite"/>
    </source>
</evidence>
<feature type="region of interest" description="Disordered" evidence="13">
    <location>
        <begin position="1"/>
        <end position="70"/>
    </location>
</feature>
<gene>
    <name evidence="15" type="ORF">QTP70_012050</name>
</gene>
<feature type="region of interest" description="Disordered" evidence="13">
    <location>
        <begin position="469"/>
        <end position="490"/>
    </location>
</feature>
<feature type="compositionally biased region" description="Basic and acidic residues" evidence="13">
    <location>
        <begin position="41"/>
        <end position="54"/>
    </location>
</feature>
<dbReference type="InterPro" id="IPR042972">
    <property type="entry name" value="INSM1/2"/>
</dbReference>
<feature type="compositionally biased region" description="Acidic residues" evidence="13">
    <location>
        <begin position="98"/>
        <end position="116"/>
    </location>
</feature>
<dbReference type="PANTHER" id="PTHR15065:SF6">
    <property type="entry name" value="INSULINOMA-ASSOCIATED PROTEIN 2"/>
    <property type="match status" value="1"/>
</dbReference>
<dbReference type="SMART" id="SM00355">
    <property type="entry name" value="ZnF_C2H2"/>
    <property type="match status" value="4"/>
</dbReference>
<evidence type="ECO:0000259" key="14">
    <source>
        <dbReference type="PROSITE" id="PS50157"/>
    </source>
</evidence>
<dbReference type="PANTHER" id="PTHR15065">
    <property type="entry name" value="INSULINOMA-ASSOCIATED 1"/>
    <property type="match status" value="1"/>
</dbReference>
<dbReference type="SUPFAM" id="SSF57667">
    <property type="entry name" value="beta-beta-alpha zinc fingers"/>
    <property type="match status" value="1"/>
</dbReference>
<keyword evidence="3" id="KW-0677">Repeat</keyword>
<dbReference type="GO" id="GO:0005634">
    <property type="term" value="C:nucleus"/>
    <property type="evidence" value="ECO:0007669"/>
    <property type="project" value="UniProtKB-SubCell"/>
</dbReference>
<feature type="domain" description="C2H2-type" evidence="14">
    <location>
        <begin position="259"/>
        <end position="286"/>
    </location>
</feature>
<dbReference type="GO" id="GO:0017053">
    <property type="term" value="C:transcription repressor complex"/>
    <property type="evidence" value="ECO:0007669"/>
    <property type="project" value="TreeGrafter"/>
</dbReference>
<evidence type="ECO:0000256" key="4">
    <source>
        <dbReference type="ARBA" id="ARBA00022771"/>
    </source>
</evidence>
<comment type="similarity">
    <text evidence="10">Belongs to the INSM1 family.</text>
</comment>
<keyword evidence="4 12" id="KW-0863">Zinc-finger</keyword>
<evidence type="ECO:0000313" key="15">
    <source>
        <dbReference type="EMBL" id="KAK3537469.1"/>
    </source>
</evidence>
<comment type="caution">
    <text evidence="15">The sequence shown here is derived from an EMBL/GenBank/DDBJ whole genome shotgun (WGS) entry which is preliminary data.</text>
</comment>
<dbReference type="Proteomes" id="UP001274896">
    <property type="component" value="Unassembled WGS sequence"/>
</dbReference>
<keyword evidence="9" id="KW-0539">Nucleus</keyword>
<dbReference type="GO" id="GO:0008270">
    <property type="term" value="F:zinc ion binding"/>
    <property type="evidence" value="ECO:0007669"/>
    <property type="project" value="UniProtKB-KW"/>
</dbReference>
<keyword evidence="8" id="KW-0804">Transcription</keyword>
<dbReference type="Gene3D" id="3.30.160.60">
    <property type="entry name" value="Classic Zinc Finger"/>
    <property type="match status" value="2"/>
</dbReference>
<feature type="compositionally biased region" description="Polar residues" evidence="13">
    <location>
        <begin position="1"/>
        <end position="11"/>
    </location>
</feature>
<dbReference type="InterPro" id="IPR036236">
    <property type="entry name" value="Znf_C2H2_sf"/>
</dbReference>
<dbReference type="PROSITE" id="PS00028">
    <property type="entry name" value="ZINC_FINGER_C2H2_1"/>
    <property type="match status" value="3"/>
</dbReference>
<keyword evidence="6" id="KW-0805">Transcription regulation</keyword>
<evidence type="ECO:0000256" key="5">
    <source>
        <dbReference type="ARBA" id="ARBA00022833"/>
    </source>
</evidence>
<accession>A0AAE0QYQ8</accession>
<dbReference type="GO" id="GO:0000978">
    <property type="term" value="F:RNA polymerase II cis-regulatory region sequence-specific DNA binding"/>
    <property type="evidence" value="ECO:0007669"/>
    <property type="project" value="TreeGrafter"/>
</dbReference>
<evidence type="ECO:0000256" key="8">
    <source>
        <dbReference type="ARBA" id="ARBA00023163"/>
    </source>
</evidence>
<reference evidence="15" key="1">
    <citation type="submission" date="2023-06" db="EMBL/GenBank/DDBJ databases">
        <title>Male Hemibagrus guttatus genome.</title>
        <authorList>
            <person name="Bian C."/>
        </authorList>
    </citation>
    <scope>NUCLEOTIDE SEQUENCE</scope>
    <source>
        <strain evidence="15">Male_cb2023</strain>
        <tissue evidence="15">Muscle</tissue>
    </source>
</reference>
<dbReference type="EMBL" id="JAUCMX010000008">
    <property type="protein sequence ID" value="KAK3537469.1"/>
    <property type="molecule type" value="Genomic_DNA"/>
</dbReference>
<comment type="function">
    <text evidence="11">May act as a transcriptional regulator. May play a role in neurogenesis and neuroendocrine cell differentiation during embryonic development.</text>
</comment>
<evidence type="ECO:0000256" key="12">
    <source>
        <dbReference type="PROSITE-ProRule" id="PRU00042"/>
    </source>
</evidence>
<evidence type="ECO:0000256" key="1">
    <source>
        <dbReference type="ARBA" id="ARBA00004123"/>
    </source>
</evidence>
<evidence type="ECO:0000256" key="6">
    <source>
        <dbReference type="ARBA" id="ARBA00023015"/>
    </source>
</evidence>
<dbReference type="GO" id="GO:0010564">
    <property type="term" value="P:regulation of cell cycle process"/>
    <property type="evidence" value="ECO:0007669"/>
    <property type="project" value="TreeGrafter"/>
</dbReference>
<dbReference type="GO" id="GO:0001227">
    <property type="term" value="F:DNA-binding transcription repressor activity, RNA polymerase II-specific"/>
    <property type="evidence" value="ECO:0007669"/>
    <property type="project" value="TreeGrafter"/>
</dbReference>
<protein>
    <recommendedName>
        <fullName evidence="14">C2H2-type domain-containing protein</fullName>
    </recommendedName>
</protein>
<evidence type="ECO:0000313" key="16">
    <source>
        <dbReference type="Proteomes" id="UP001274896"/>
    </source>
</evidence>
<organism evidence="15 16">
    <name type="scientific">Hemibagrus guttatus</name>
    <dbReference type="NCBI Taxonomy" id="175788"/>
    <lineage>
        <taxon>Eukaryota</taxon>
        <taxon>Metazoa</taxon>
        <taxon>Chordata</taxon>
        <taxon>Craniata</taxon>
        <taxon>Vertebrata</taxon>
        <taxon>Euteleostomi</taxon>
        <taxon>Actinopterygii</taxon>
        <taxon>Neopterygii</taxon>
        <taxon>Teleostei</taxon>
        <taxon>Ostariophysi</taxon>
        <taxon>Siluriformes</taxon>
        <taxon>Bagridae</taxon>
        <taxon>Hemibagrus</taxon>
    </lineage>
</organism>
<keyword evidence="5" id="KW-0862">Zinc</keyword>
<evidence type="ECO:0000256" key="2">
    <source>
        <dbReference type="ARBA" id="ARBA00022723"/>
    </source>
</evidence>
<feature type="domain" description="C2H2-type" evidence="14">
    <location>
        <begin position="351"/>
        <end position="373"/>
    </location>
</feature>
<evidence type="ECO:0000256" key="9">
    <source>
        <dbReference type="ARBA" id="ARBA00023242"/>
    </source>
</evidence>
<evidence type="ECO:0000256" key="10">
    <source>
        <dbReference type="ARBA" id="ARBA00038003"/>
    </source>
</evidence>
<evidence type="ECO:0000256" key="3">
    <source>
        <dbReference type="ARBA" id="ARBA00022737"/>
    </source>
</evidence>
<dbReference type="GO" id="GO:0030182">
    <property type="term" value="P:neuron differentiation"/>
    <property type="evidence" value="ECO:0007669"/>
    <property type="project" value="TreeGrafter"/>
</dbReference>
<dbReference type="PROSITE" id="PS50157">
    <property type="entry name" value="ZINC_FINGER_C2H2_2"/>
    <property type="match status" value="3"/>
</dbReference>
<feature type="domain" description="C2H2-type" evidence="14">
    <location>
        <begin position="391"/>
        <end position="418"/>
    </location>
</feature>
<keyword evidence="16" id="KW-1185">Reference proteome</keyword>
<feature type="region of interest" description="Disordered" evidence="13">
    <location>
        <begin position="95"/>
        <end position="121"/>
    </location>
</feature>
<evidence type="ECO:0000256" key="11">
    <source>
        <dbReference type="ARBA" id="ARBA00058195"/>
    </source>
</evidence>
<proteinExistence type="inferred from homology"/>
<dbReference type="FunFam" id="3.30.160.60:FF:000488">
    <property type="entry name" value="Insulinoma-associated protein 2"/>
    <property type="match status" value="1"/>
</dbReference>
<evidence type="ECO:0000256" key="7">
    <source>
        <dbReference type="ARBA" id="ARBA00023125"/>
    </source>
</evidence>
<sequence length="490" mass="55282">MMISPEISSARSWEKRKSRFPSAATQRVQRDTETSAGSYRIRHEVQKSDPHAQELETLGDPVRAPCTDAHVHPPDLSAHAPGCSVFHSGVIKDYKEDNNDEDEEEHGAEEEEEEEEDCHRPAVPLSAGLKRSPFPRCLSSPAAAESFPVSSIERLLLSSHADMKFAPYPFSFQQNLRHETKSKPPVRKPKVARKLTFEDEVTTSPVLGLRIKKESPETAPVPRSKKPLGEFICQLCKEEYPDPFSLAQHRCSRIVRVEYRCPECDKVFSCPANLASHRRWHKPRDGKKEQLLFFSAESAQSGMSPADTRCGASSDDGSRMFERRREDTDSLSPAYLCARAVGRGDEEEEEYACHYCAKKFRRHAYLRKHLSAHQTVHAAAYKHAESAPILFTCHLCGARFPSAEVREKHRLWHALAGPGPGKTAGTLTRTDLMLPPKPSRMWEVLLADPEERRSFMDTRLLLARGKMGEKISTSGPDEDPELELYYTHSV</sequence>
<dbReference type="Pfam" id="PF00096">
    <property type="entry name" value="zf-C2H2"/>
    <property type="match status" value="2"/>
</dbReference>
<name>A0AAE0QYQ8_9TELE</name>